<evidence type="ECO:0000256" key="1">
    <source>
        <dbReference type="ARBA" id="ARBA00024204"/>
    </source>
</evidence>
<sequence>MYASNRGNDPLDINILDNLQPIPQLSKTICIKDSKSLQTFLKISRNSLDDNLRSTIYSMLNHNEQNHESILKLINTDINSSSKSACNSLLEKLVYPEWEKRNHIIQYCKNQVDSISIDPTVEKDYIEFTNLSIEEKNNILRVDPYAYKNIEQRYNNANNEIIELKKLYSNEETIENIITNRSSDLMNDLCKINANDIKSQFIKYSKSLSH</sequence>
<comment type="caution">
    <text evidence="3">The sequence shown here is derived from an EMBL/GenBank/DDBJ whole genome shotgun (WGS) entry which is preliminary data.</text>
</comment>
<evidence type="ECO:0000313" key="3">
    <source>
        <dbReference type="EMBL" id="GMM43622.1"/>
    </source>
</evidence>
<keyword evidence="4" id="KW-1185">Reference proteome</keyword>
<organism evidence="3 4">
    <name type="scientific">Pichia kluyveri</name>
    <name type="common">Yeast</name>
    <dbReference type="NCBI Taxonomy" id="36015"/>
    <lineage>
        <taxon>Eukaryota</taxon>
        <taxon>Fungi</taxon>
        <taxon>Dikarya</taxon>
        <taxon>Ascomycota</taxon>
        <taxon>Saccharomycotina</taxon>
        <taxon>Pichiomycetes</taxon>
        <taxon>Pichiales</taxon>
        <taxon>Pichiaceae</taxon>
        <taxon>Pichia</taxon>
    </lineage>
</organism>
<reference evidence="3 4" key="1">
    <citation type="journal article" date="2023" name="Elife">
        <title>Identification of key yeast species and microbe-microbe interactions impacting larval growth of Drosophila in the wild.</title>
        <authorList>
            <person name="Mure A."/>
            <person name="Sugiura Y."/>
            <person name="Maeda R."/>
            <person name="Honda K."/>
            <person name="Sakurai N."/>
            <person name="Takahashi Y."/>
            <person name="Watada M."/>
            <person name="Katoh T."/>
            <person name="Gotoh A."/>
            <person name="Gotoh Y."/>
            <person name="Taniguchi I."/>
            <person name="Nakamura K."/>
            <person name="Hayashi T."/>
            <person name="Katayama T."/>
            <person name="Uemura T."/>
            <person name="Hattori Y."/>
        </authorList>
    </citation>
    <scope>NUCLEOTIDE SEQUENCE [LARGE SCALE GENOMIC DNA]</scope>
    <source>
        <strain evidence="3 4">PK-24</strain>
    </source>
</reference>
<comment type="similarity">
    <text evidence="1">Belongs to the MIX23 family.</text>
</comment>
<dbReference type="PANTHER" id="PTHR31905:SF2">
    <property type="entry name" value="PROTEIN MIX23"/>
    <property type="match status" value="1"/>
</dbReference>
<dbReference type="EMBL" id="BTGB01000001">
    <property type="protein sequence ID" value="GMM43622.1"/>
    <property type="molecule type" value="Genomic_DNA"/>
</dbReference>
<evidence type="ECO:0000256" key="2">
    <source>
        <dbReference type="SAM" id="Coils"/>
    </source>
</evidence>
<evidence type="ECO:0000313" key="4">
    <source>
        <dbReference type="Proteomes" id="UP001378960"/>
    </source>
</evidence>
<gene>
    <name evidence="3" type="ORF">DAPK24_001970</name>
</gene>
<protein>
    <submittedName>
        <fullName evidence="3">Uncharacterized protein</fullName>
    </submittedName>
</protein>
<dbReference type="Pfam" id="PF09774">
    <property type="entry name" value="MIX23"/>
    <property type="match status" value="1"/>
</dbReference>
<accession>A0AAV5QX98</accession>
<dbReference type="GO" id="GO:0005758">
    <property type="term" value="C:mitochondrial intermembrane space"/>
    <property type="evidence" value="ECO:0007669"/>
    <property type="project" value="InterPro"/>
</dbReference>
<dbReference type="Proteomes" id="UP001378960">
    <property type="component" value="Unassembled WGS sequence"/>
</dbReference>
<proteinExistence type="inferred from homology"/>
<keyword evidence="2" id="KW-0175">Coiled coil</keyword>
<feature type="coiled-coil region" evidence="2">
    <location>
        <begin position="147"/>
        <end position="174"/>
    </location>
</feature>
<dbReference type="PANTHER" id="PTHR31905">
    <property type="entry name" value="COILED-COIL DOMAIN-CONTAINING PROTEIN 58"/>
    <property type="match status" value="1"/>
</dbReference>
<name>A0AAV5QX98_PICKL</name>
<dbReference type="AlphaFoldDB" id="A0AAV5QX98"/>
<dbReference type="InterPro" id="IPR019171">
    <property type="entry name" value="MIX23"/>
</dbReference>